<name>A0A8X6KW57_TRICU</name>
<evidence type="ECO:0000313" key="1">
    <source>
        <dbReference type="EMBL" id="GFQ84573.1"/>
    </source>
</evidence>
<protein>
    <submittedName>
        <fullName evidence="1">Uncharacterized protein</fullName>
    </submittedName>
</protein>
<sequence length="129" mass="14152">MSGVWERIFHLADASTDDGFLKSLSLPETSPLCTEENAILREIEAKSKNLSWKRGSRRLKKGTFIFDSICHDLPSKTSTDSGVLSLTAFLTVPPPCLRGSWGSNTCLLWVSAGTSLGEQLHNLISQDLD</sequence>
<dbReference type="AlphaFoldDB" id="A0A8X6KW57"/>
<comment type="caution">
    <text evidence="1">The sequence shown here is derived from an EMBL/GenBank/DDBJ whole genome shotgun (WGS) entry which is preliminary data.</text>
</comment>
<gene>
    <name evidence="1" type="ORF">TNCT_416571</name>
</gene>
<evidence type="ECO:0000313" key="2">
    <source>
        <dbReference type="Proteomes" id="UP000887116"/>
    </source>
</evidence>
<dbReference type="EMBL" id="BMAO01032785">
    <property type="protein sequence ID" value="GFQ84573.1"/>
    <property type="molecule type" value="Genomic_DNA"/>
</dbReference>
<dbReference type="Proteomes" id="UP000887116">
    <property type="component" value="Unassembled WGS sequence"/>
</dbReference>
<proteinExistence type="predicted"/>
<organism evidence="1 2">
    <name type="scientific">Trichonephila clavata</name>
    <name type="common">Joro spider</name>
    <name type="synonym">Nephila clavata</name>
    <dbReference type="NCBI Taxonomy" id="2740835"/>
    <lineage>
        <taxon>Eukaryota</taxon>
        <taxon>Metazoa</taxon>
        <taxon>Ecdysozoa</taxon>
        <taxon>Arthropoda</taxon>
        <taxon>Chelicerata</taxon>
        <taxon>Arachnida</taxon>
        <taxon>Araneae</taxon>
        <taxon>Araneomorphae</taxon>
        <taxon>Entelegynae</taxon>
        <taxon>Araneoidea</taxon>
        <taxon>Nephilidae</taxon>
        <taxon>Trichonephila</taxon>
    </lineage>
</organism>
<reference evidence="1" key="1">
    <citation type="submission" date="2020-07" db="EMBL/GenBank/DDBJ databases">
        <title>Multicomponent nature underlies the extraordinary mechanical properties of spider dragline silk.</title>
        <authorList>
            <person name="Kono N."/>
            <person name="Nakamura H."/>
            <person name="Mori M."/>
            <person name="Yoshida Y."/>
            <person name="Ohtoshi R."/>
            <person name="Malay A.D."/>
            <person name="Moran D.A.P."/>
            <person name="Tomita M."/>
            <person name="Numata K."/>
            <person name="Arakawa K."/>
        </authorList>
    </citation>
    <scope>NUCLEOTIDE SEQUENCE</scope>
</reference>
<keyword evidence="2" id="KW-1185">Reference proteome</keyword>
<accession>A0A8X6KW57</accession>